<name>A0A6J4LCZ2_9HYPH</name>
<dbReference type="InterPro" id="IPR020846">
    <property type="entry name" value="MFS_dom"/>
</dbReference>
<evidence type="ECO:0000259" key="7">
    <source>
        <dbReference type="PROSITE" id="PS50850"/>
    </source>
</evidence>
<keyword evidence="3 6" id="KW-0812">Transmembrane</keyword>
<feature type="transmembrane region" description="Helical" evidence="6">
    <location>
        <begin position="127"/>
        <end position="149"/>
    </location>
</feature>
<feature type="transmembrane region" description="Helical" evidence="6">
    <location>
        <begin position="367"/>
        <end position="387"/>
    </location>
</feature>
<dbReference type="GO" id="GO:0022857">
    <property type="term" value="F:transmembrane transporter activity"/>
    <property type="evidence" value="ECO:0007669"/>
    <property type="project" value="InterPro"/>
</dbReference>
<feature type="transmembrane region" description="Helical" evidence="6">
    <location>
        <begin position="37"/>
        <end position="57"/>
    </location>
</feature>
<feature type="transmembrane region" description="Helical" evidence="6">
    <location>
        <begin position="247"/>
        <end position="264"/>
    </location>
</feature>
<dbReference type="PANTHER" id="PTHR43124">
    <property type="entry name" value="PURINE EFFLUX PUMP PBUE"/>
    <property type="match status" value="1"/>
</dbReference>
<evidence type="ECO:0000256" key="4">
    <source>
        <dbReference type="ARBA" id="ARBA00022989"/>
    </source>
</evidence>
<proteinExistence type="predicted"/>
<evidence type="ECO:0000256" key="6">
    <source>
        <dbReference type="SAM" id="Phobius"/>
    </source>
</evidence>
<feature type="domain" description="Major facilitator superfamily (MFS) profile" evidence="7">
    <location>
        <begin position="3"/>
        <end position="393"/>
    </location>
</feature>
<dbReference type="SUPFAM" id="SSF103473">
    <property type="entry name" value="MFS general substrate transporter"/>
    <property type="match status" value="1"/>
</dbReference>
<feature type="transmembrane region" description="Helical" evidence="6">
    <location>
        <begin position="69"/>
        <end position="87"/>
    </location>
</feature>
<gene>
    <name evidence="8" type="ORF">AVDCRST_MAG90-1405</name>
</gene>
<evidence type="ECO:0000256" key="2">
    <source>
        <dbReference type="ARBA" id="ARBA00022475"/>
    </source>
</evidence>
<feature type="transmembrane region" description="Helical" evidence="6">
    <location>
        <begin position="276"/>
        <end position="294"/>
    </location>
</feature>
<sequence length="406" mass="42075">MLSFAVLCVAYALSQFYRSFLAVIASRLTQELGFGPAELGALSAVFFATFAVAQFPVGWSLDTFGARRTIAGAMLGAIIGGLLFAAATSFAVMMIAMALIGVGCAPVLMGSLYVFGRGYPPERFAMLSSMVLGVGALGNLIAAAPMAYAVELFGWRASMAAIGALTVVSTALIYFVLRDPHAPAGPTPAGPSPLAALRTILSIRPLWCLVPLTFVGYSVVAAERSLWIGPYLGDVHGLDPIARGNGIFAMALAMSLGAFAYGPLERILGGAKPTVLIGSVLTGASFLLLAVVSVSALEAVVLLSAVGGFGLTYGLLMAHARQFFPDHLLGRGVTLLNFIFISGAGIIQALSGLFMEAATNRPAAEGFAQLHLSFGALVLAATAIYAFTPARPLLTPVSPQLLRARP</sequence>
<dbReference type="Gene3D" id="1.20.1250.20">
    <property type="entry name" value="MFS general substrate transporter like domains"/>
    <property type="match status" value="2"/>
</dbReference>
<feature type="transmembrane region" description="Helical" evidence="6">
    <location>
        <begin position="155"/>
        <end position="177"/>
    </location>
</feature>
<dbReference type="PROSITE" id="PS50850">
    <property type="entry name" value="MFS"/>
    <property type="match status" value="1"/>
</dbReference>
<dbReference type="PANTHER" id="PTHR43124:SF3">
    <property type="entry name" value="CHLORAMPHENICOL EFFLUX PUMP RV0191"/>
    <property type="match status" value="1"/>
</dbReference>
<comment type="subcellular location">
    <subcellularLocation>
        <location evidence="1">Cell membrane</location>
        <topology evidence="1">Multi-pass membrane protein</topology>
    </subcellularLocation>
</comment>
<keyword evidence="4 6" id="KW-1133">Transmembrane helix</keyword>
<feature type="transmembrane region" description="Helical" evidence="6">
    <location>
        <begin position="300"/>
        <end position="320"/>
    </location>
</feature>
<evidence type="ECO:0000313" key="8">
    <source>
        <dbReference type="EMBL" id="CAA9328831.1"/>
    </source>
</evidence>
<feature type="transmembrane region" description="Helical" evidence="6">
    <location>
        <begin position="332"/>
        <end position="355"/>
    </location>
</feature>
<protein>
    <recommendedName>
        <fullName evidence="7">Major facilitator superfamily (MFS) profile domain-containing protein</fullName>
    </recommendedName>
</protein>
<feature type="transmembrane region" description="Helical" evidence="6">
    <location>
        <begin position="206"/>
        <end position="227"/>
    </location>
</feature>
<evidence type="ECO:0000256" key="1">
    <source>
        <dbReference type="ARBA" id="ARBA00004651"/>
    </source>
</evidence>
<reference evidence="8" key="1">
    <citation type="submission" date="2020-02" db="EMBL/GenBank/DDBJ databases">
        <authorList>
            <person name="Meier V. D."/>
        </authorList>
    </citation>
    <scope>NUCLEOTIDE SEQUENCE</scope>
    <source>
        <strain evidence="8">AVDCRST_MAG90</strain>
    </source>
</reference>
<dbReference type="Pfam" id="PF07690">
    <property type="entry name" value="MFS_1"/>
    <property type="match status" value="1"/>
</dbReference>
<accession>A0A6J4LCZ2</accession>
<dbReference type="InterPro" id="IPR036259">
    <property type="entry name" value="MFS_trans_sf"/>
</dbReference>
<dbReference type="GO" id="GO:0005886">
    <property type="term" value="C:plasma membrane"/>
    <property type="evidence" value="ECO:0007669"/>
    <property type="project" value="UniProtKB-SubCell"/>
</dbReference>
<organism evidence="8">
    <name type="scientific">uncultured Microvirga sp</name>
    <dbReference type="NCBI Taxonomy" id="412392"/>
    <lineage>
        <taxon>Bacteria</taxon>
        <taxon>Pseudomonadati</taxon>
        <taxon>Pseudomonadota</taxon>
        <taxon>Alphaproteobacteria</taxon>
        <taxon>Hyphomicrobiales</taxon>
        <taxon>Methylobacteriaceae</taxon>
        <taxon>Microvirga</taxon>
        <taxon>environmental samples</taxon>
    </lineage>
</organism>
<keyword evidence="2" id="KW-1003">Cell membrane</keyword>
<evidence type="ECO:0000256" key="3">
    <source>
        <dbReference type="ARBA" id="ARBA00022692"/>
    </source>
</evidence>
<dbReference type="InterPro" id="IPR011701">
    <property type="entry name" value="MFS"/>
</dbReference>
<dbReference type="InterPro" id="IPR050189">
    <property type="entry name" value="MFS_Efflux_Transporters"/>
</dbReference>
<dbReference type="AlphaFoldDB" id="A0A6J4LCZ2"/>
<keyword evidence="5 6" id="KW-0472">Membrane</keyword>
<feature type="transmembrane region" description="Helical" evidence="6">
    <location>
        <begin position="93"/>
        <end position="115"/>
    </location>
</feature>
<dbReference type="EMBL" id="CADCUC010000267">
    <property type="protein sequence ID" value="CAA9328831.1"/>
    <property type="molecule type" value="Genomic_DNA"/>
</dbReference>
<evidence type="ECO:0000256" key="5">
    <source>
        <dbReference type="ARBA" id="ARBA00023136"/>
    </source>
</evidence>